<dbReference type="InParanoid" id="A2F440"/>
<dbReference type="VEuPathDB" id="TrichDB:TVAGG3_0711570"/>
<protein>
    <submittedName>
        <fullName evidence="2">Uncharacterized protein</fullName>
    </submittedName>
</protein>
<dbReference type="Proteomes" id="UP000001542">
    <property type="component" value="Unassembled WGS sequence"/>
</dbReference>
<accession>A2F440</accession>
<keyword evidence="1" id="KW-0812">Transmembrane</keyword>
<organism evidence="2 3">
    <name type="scientific">Trichomonas vaginalis (strain ATCC PRA-98 / G3)</name>
    <dbReference type="NCBI Taxonomy" id="412133"/>
    <lineage>
        <taxon>Eukaryota</taxon>
        <taxon>Metamonada</taxon>
        <taxon>Parabasalia</taxon>
        <taxon>Trichomonadida</taxon>
        <taxon>Trichomonadidae</taxon>
        <taxon>Trichomonas</taxon>
    </lineage>
</organism>
<proteinExistence type="predicted"/>
<keyword evidence="1" id="KW-1133">Transmembrane helix</keyword>
<keyword evidence="1" id="KW-0472">Membrane</keyword>
<sequence>MNRVRSFYDKWRAPLTEMLNGTIYLAYGGGKVKYENDEWGVFCHKNGTCYASFYIRNESSTYQATVDKNPKCFFEAEGVTCSTDGNTVTLTSKSKYRSAIVKFEGDVLDESKSKTGLIVGLVVGFIVLIVIIVIVVFILMKKKNNDNGKQSDEGKNI</sequence>
<reference evidence="2" key="2">
    <citation type="journal article" date="2007" name="Science">
        <title>Draft genome sequence of the sexually transmitted pathogen Trichomonas vaginalis.</title>
        <authorList>
            <person name="Carlton J.M."/>
            <person name="Hirt R.P."/>
            <person name="Silva J.C."/>
            <person name="Delcher A.L."/>
            <person name="Schatz M."/>
            <person name="Zhao Q."/>
            <person name="Wortman J.R."/>
            <person name="Bidwell S.L."/>
            <person name="Alsmark U.C.M."/>
            <person name="Besteiro S."/>
            <person name="Sicheritz-Ponten T."/>
            <person name="Noel C.J."/>
            <person name="Dacks J.B."/>
            <person name="Foster P.G."/>
            <person name="Simillion C."/>
            <person name="Van de Peer Y."/>
            <person name="Miranda-Saavedra D."/>
            <person name="Barton G.J."/>
            <person name="Westrop G.D."/>
            <person name="Mueller S."/>
            <person name="Dessi D."/>
            <person name="Fiori P.L."/>
            <person name="Ren Q."/>
            <person name="Paulsen I."/>
            <person name="Zhang H."/>
            <person name="Bastida-Corcuera F.D."/>
            <person name="Simoes-Barbosa A."/>
            <person name="Brown M.T."/>
            <person name="Hayes R.D."/>
            <person name="Mukherjee M."/>
            <person name="Okumura C.Y."/>
            <person name="Schneider R."/>
            <person name="Smith A.J."/>
            <person name="Vanacova S."/>
            <person name="Villalvazo M."/>
            <person name="Haas B.J."/>
            <person name="Pertea M."/>
            <person name="Feldblyum T.V."/>
            <person name="Utterback T.R."/>
            <person name="Shu C.L."/>
            <person name="Osoegawa K."/>
            <person name="de Jong P.J."/>
            <person name="Hrdy I."/>
            <person name="Horvathova L."/>
            <person name="Zubacova Z."/>
            <person name="Dolezal P."/>
            <person name="Malik S.B."/>
            <person name="Logsdon J.M. Jr."/>
            <person name="Henze K."/>
            <person name="Gupta A."/>
            <person name="Wang C.C."/>
            <person name="Dunne R.L."/>
            <person name="Upcroft J.A."/>
            <person name="Upcroft P."/>
            <person name="White O."/>
            <person name="Salzberg S.L."/>
            <person name="Tang P."/>
            <person name="Chiu C.-H."/>
            <person name="Lee Y.-S."/>
            <person name="Embley T.M."/>
            <person name="Coombs G.H."/>
            <person name="Mottram J.C."/>
            <person name="Tachezy J."/>
            <person name="Fraser-Liggett C.M."/>
            <person name="Johnson P.J."/>
        </authorList>
    </citation>
    <scope>NUCLEOTIDE SEQUENCE [LARGE SCALE GENOMIC DNA]</scope>
    <source>
        <strain evidence="2">G3</strain>
    </source>
</reference>
<dbReference type="VEuPathDB" id="TrichDB:TVAG_307870"/>
<evidence type="ECO:0000313" key="3">
    <source>
        <dbReference type="Proteomes" id="UP000001542"/>
    </source>
</evidence>
<gene>
    <name evidence="2" type="ORF">TVAG_307870</name>
</gene>
<dbReference type="EMBL" id="DS113605">
    <property type="protein sequence ID" value="EAY00341.1"/>
    <property type="molecule type" value="Genomic_DNA"/>
</dbReference>
<feature type="transmembrane region" description="Helical" evidence="1">
    <location>
        <begin position="117"/>
        <end position="140"/>
    </location>
</feature>
<reference evidence="2" key="1">
    <citation type="submission" date="2006-10" db="EMBL/GenBank/DDBJ databases">
        <authorList>
            <person name="Amadeo P."/>
            <person name="Zhao Q."/>
            <person name="Wortman J."/>
            <person name="Fraser-Liggett C."/>
            <person name="Carlton J."/>
        </authorList>
    </citation>
    <scope>NUCLEOTIDE SEQUENCE</scope>
    <source>
        <strain evidence="2">G3</strain>
    </source>
</reference>
<name>A2F440_TRIV3</name>
<keyword evidence="3" id="KW-1185">Reference proteome</keyword>
<evidence type="ECO:0000313" key="2">
    <source>
        <dbReference type="EMBL" id="EAY00341.1"/>
    </source>
</evidence>
<evidence type="ECO:0000256" key="1">
    <source>
        <dbReference type="SAM" id="Phobius"/>
    </source>
</evidence>
<dbReference type="AlphaFoldDB" id="A2F440"/>